<protein>
    <submittedName>
        <fullName evidence="1">Uncharacterized protein</fullName>
    </submittedName>
</protein>
<gene>
    <name evidence="1" type="ORF">LCGC14_2106940</name>
</gene>
<name>A0A0F9EVI8_9ZZZZ</name>
<dbReference type="EMBL" id="LAZR01025959">
    <property type="protein sequence ID" value="KKL70231.1"/>
    <property type="molecule type" value="Genomic_DNA"/>
</dbReference>
<accession>A0A0F9EVI8</accession>
<comment type="caution">
    <text evidence="1">The sequence shown here is derived from an EMBL/GenBank/DDBJ whole genome shotgun (WGS) entry which is preliminary data.</text>
</comment>
<reference evidence="1" key="1">
    <citation type="journal article" date="2015" name="Nature">
        <title>Complex archaea that bridge the gap between prokaryotes and eukaryotes.</title>
        <authorList>
            <person name="Spang A."/>
            <person name="Saw J.H."/>
            <person name="Jorgensen S.L."/>
            <person name="Zaremba-Niedzwiedzka K."/>
            <person name="Martijn J."/>
            <person name="Lind A.E."/>
            <person name="van Eijk R."/>
            <person name="Schleper C."/>
            <person name="Guy L."/>
            <person name="Ettema T.J."/>
        </authorList>
    </citation>
    <scope>NUCLEOTIDE SEQUENCE</scope>
</reference>
<dbReference type="AlphaFoldDB" id="A0A0F9EVI8"/>
<organism evidence="1">
    <name type="scientific">marine sediment metagenome</name>
    <dbReference type="NCBI Taxonomy" id="412755"/>
    <lineage>
        <taxon>unclassified sequences</taxon>
        <taxon>metagenomes</taxon>
        <taxon>ecological metagenomes</taxon>
    </lineage>
</organism>
<sequence length="53" mass="6318">MNEAAQRAFDDGYQAFKDGVHLNDNPYFSYQFRIREEMAWTDGWNVRAKEKAE</sequence>
<evidence type="ECO:0000313" key="1">
    <source>
        <dbReference type="EMBL" id="KKL70231.1"/>
    </source>
</evidence>
<proteinExistence type="predicted"/>